<protein>
    <recommendedName>
        <fullName evidence="7">B12-binding domain-containing protein</fullName>
    </recommendedName>
</protein>
<evidence type="ECO:0000256" key="2">
    <source>
        <dbReference type="ARBA" id="ARBA00022723"/>
    </source>
</evidence>
<dbReference type="GO" id="GO:0008705">
    <property type="term" value="F:methionine synthase activity"/>
    <property type="evidence" value="ECO:0007669"/>
    <property type="project" value="TreeGrafter"/>
</dbReference>
<dbReference type="AlphaFoldDB" id="A0A0F8W6A5"/>
<dbReference type="GO" id="GO:0005829">
    <property type="term" value="C:cytosol"/>
    <property type="evidence" value="ECO:0007669"/>
    <property type="project" value="TreeGrafter"/>
</dbReference>
<dbReference type="InterPro" id="IPR050554">
    <property type="entry name" value="Met_Synthase/Corrinoid"/>
</dbReference>
<feature type="domain" description="B12-binding N-terminal" evidence="5">
    <location>
        <begin position="1"/>
        <end position="92"/>
    </location>
</feature>
<dbReference type="PANTHER" id="PTHR45833:SF1">
    <property type="entry name" value="METHIONINE SYNTHASE"/>
    <property type="match status" value="1"/>
</dbReference>
<reference evidence="6" key="1">
    <citation type="journal article" date="2015" name="Nature">
        <title>Complex archaea that bridge the gap between prokaryotes and eukaryotes.</title>
        <authorList>
            <person name="Spang A."/>
            <person name="Saw J.H."/>
            <person name="Jorgensen S.L."/>
            <person name="Zaremba-Niedzwiedzka K."/>
            <person name="Martijn J."/>
            <person name="Lind A.E."/>
            <person name="van Eijk R."/>
            <person name="Schleper C."/>
            <person name="Guy L."/>
            <person name="Ettema T.J."/>
        </authorList>
    </citation>
    <scope>NUCLEOTIDE SEQUENCE</scope>
</reference>
<comment type="similarity">
    <text evidence="1">Belongs to the methylamine corrinoid protein family.</text>
</comment>
<dbReference type="PANTHER" id="PTHR45833">
    <property type="entry name" value="METHIONINE SYNTHASE"/>
    <property type="match status" value="1"/>
</dbReference>
<dbReference type="GO" id="GO:0046653">
    <property type="term" value="P:tetrahydrofolate metabolic process"/>
    <property type="evidence" value="ECO:0007669"/>
    <property type="project" value="TreeGrafter"/>
</dbReference>
<dbReference type="InterPro" id="IPR036594">
    <property type="entry name" value="Meth_synthase_dom"/>
</dbReference>
<name>A0A0F8W6A5_9ZZZZ</name>
<dbReference type="GO" id="GO:0031419">
    <property type="term" value="F:cobalamin binding"/>
    <property type="evidence" value="ECO:0007669"/>
    <property type="project" value="InterPro"/>
</dbReference>
<sequence>REKMAVDLKQIADNLIKGKAPEVKELVQKALDEGIDVEKILNEGLVAGMNVVGVKFKANEFYVPEVLIAARAMRSGMGILRPILAEKNIKGIGTIVVGTVKGDLHDIGKNLVRMMLEGAGFDVIDIGVDVSAEKFVQIAKEKNASLIGLSALLTTTMVSMKDVVKAAQETGSGSLKVMIGGAPLTQSYADEIGADGYAPDAASATDKAKELLGIGN</sequence>
<dbReference type="Pfam" id="PF02607">
    <property type="entry name" value="B12-binding_2"/>
    <property type="match status" value="1"/>
</dbReference>
<dbReference type="GO" id="GO:0046872">
    <property type="term" value="F:metal ion binding"/>
    <property type="evidence" value="ECO:0007669"/>
    <property type="project" value="UniProtKB-KW"/>
</dbReference>
<evidence type="ECO:0000259" key="5">
    <source>
        <dbReference type="PROSITE" id="PS51337"/>
    </source>
</evidence>
<dbReference type="InterPro" id="IPR036724">
    <property type="entry name" value="Cobalamin-bd_sf"/>
</dbReference>
<comment type="caution">
    <text evidence="6">The sequence shown here is derived from an EMBL/GenBank/DDBJ whole genome shotgun (WGS) entry which is preliminary data.</text>
</comment>
<dbReference type="SUPFAM" id="SSF52242">
    <property type="entry name" value="Cobalamin (vitamin B12)-binding domain"/>
    <property type="match status" value="1"/>
</dbReference>
<evidence type="ECO:0000259" key="4">
    <source>
        <dbReference type="PROSITE" id="PS51332"/>
    </source>
</evidence>
<evidence type="ECO:0000313" key="6">
    <source>
        <dbReference type="EMBL" id="KKK52143.1"/>
    </source>
</evidence>
<organism evidence="6">
    <name type="scientific">marine sediment metagenome</name>
    <dbReference type="NCBI Taxonomy" id="412755"/>
    <lineage>
        <taxon>unclassified sequences</taxon>
        <taxon>metagenomes</taxon>
        <taxon>ecological metagenomes</taxon>
    </lineage>
</organism>
<feature type="domain" description="B12-binding" evidence="4">
    <location>
        <begin position="92"/>
        <end position="216"/>
    </location>
</feature>
<keyword evidence="3" id="KW-0170">Cobalt</keyword>
<dbReference type="Gene3D" id="1.10.1240.10">
    <property type="entry name" value="Methionine synthase domain"/>
    <property type="match status" value="1"/>
</dbReference>
<dbReference type="PROSITE" id="PS51337">
    <property type="entry name" value="B12_BINDING_NTER"/>
    <property type="match status" value="1"/>
</dbReference>
<proteinExistence type="inferred from homology"/>
<dbReference type="Gene3D" id="3.40.50.280">
    <property type="entry name" value="Cobalamin-binding domain"/>
    <property type="match status" value="1"/>
</dbReference>
<dbReference type="FunFam" id="3.40.50.280:FF:000003">
    <property type="entry name" value="Dimethylamine methyltransferase corrinoid protein"/>
    <property type="match status" value="1"/>
</dbReference>
<dbReference type="InterPro" id="IPR006158">
    <property type="entry name" value="Cobalamin-bd"/>
</dbReference>
<gene>
    <name evidence="6" type="ORF">LCGC14_3107870</name>
</gene>
<feature type="non-terminal residue" evidence="6">
    <location>
        <position position="1"/>
    </location>
</feature>
<dbReference type="InterPro" id="IPR003759">
    <property type="entry name" value="Cbl-bd_cap"/>
</dbReference>
<dbReference type="GO" id="GO:0050667">
    <property type="term" value="P:homocysteine metabolic process"/>
    <property type="evidence" value="ECO:0007669"/>
    <property type="project" value="TreeGrafter"/>
</dbReference>
<dbReference type="EMBL" id="LAZR01067172">
    <property type="protein sequence ID" value="KKK52143.1"/>
    <property type="molecule type" value="Genomic_DNA"/>
</dbReference>
<evidence type="ECO:0000256" key="3">
    <source>
        <dbReference type="ARBA" id="ARBA00023285"/>
    </source>
</evidence>
<evidence type="ECO:0000256" key="1">
    <source>
        <dbReference type="ARBA" id="ARBA00010854"/>
    </source>
</evidence>
<dbReference type="SUPFAM" id="SSF47644">
    <property type="entry name" value="Methionine synthase domain"/>
    <property type="match status" value="1"/>
</dbReference>
<dbReference type="SMART" id="SM01018">
    <property type="entry name" value="B12-binding_2"/>
    <property type="match status" value="1"/>
</dbReference>
<dbReference type="CDD" id="cd02070">
    <property type="entry name" value="corrinoid_protein_B12-BD"/>
    <property type="match status" value="1"/>
</dbReference>
<dbReference type="Pfam" id="PF02310">
    <property type="entry name" value="B12-binding"/>
    <property type="match status" value="1"/>
</dbReference>
<dbReference type="PROSITE" id="PS51332">
    <property type="entry name" value="B12_BINDING"/>
    <property type="match status" value="1"/>
</dbReference>
<accession>A0A0F8W6A5</accession>
<keyword evidence="2" id="KW-0479">Metal-binding</keyword>
<evidence type="ECO:0008006" key="7">
    <source>
        <dbReference type="Google" id="ProtNLM"/>
    </source>
</evidence>